<name>A0ABU5L6Q5_9RICK</name>
<gene>
    <name evidence="1" type="ORF">Cyrtocomes_00162</name>
</gene>
<dbReference type="EMBL" id="JARGYT010000005">
    <property type="protein sequence ID" value="MDZ5761804.1"/>
    <property type="molecule type" value="Genomic_DNA"/>
</dbReference>
<accession>A0ABU5L6Q5</accession>
<dbReference type="RefSeq" id="WP_322497315.1">
    <property type="nucleotide sequence ID" value="NZ_JARGYT010000005.1"/>
</dbReference>
<evidence type="ECO:0000313" key="2">
    <source>
        <dbReference type="Proteomes" id="UP001293791"/>
    </source>
</evidence>
<sequence>MDYKASYYSAIQDPLEKCLYKKIIDKAGYIAGLRFRWLSSLQLNSFKLISHKLGRVFAKSYSLYKDSGWNIDRLNEYQYIERELRYNKGRDAIYAVCIYQYNPSFLEINNNASEELIKKTIREKAYFQSGIDMLRALSLNTKTFIY</sequence>
<organism evidence="1 2">
    <name type="scientific">Candidatus Cyrtobacter comes</name>
    <dbReference type="NCBI Taxonomy" id="675776"/>
    <lineage>
        <taxon>Bacteria</taxon>
        <taxon>Pseudomonadati</taxon>
        <taxon>Pseudomonadota</taxon>
        <taxon>Alphaproteobacteria</taxon>
        <taxon>Rickettsiales</taxon>
        <taxon>Candidatus Midichloriaceae</taxon>
        <taxon>Candidatus Cyrtobacter</taxon>
    </lineage>
</organism>
<comment type="caution">
    <text evidence="1">The sequence shown here is derived from an EMBL/GenBank/DDBJ whole genome shotgun (WGS) entry which is preliminary data.</text>
</comment>
<dbReference type="Proteomes" id="UP001293791">
    <property type="component" value="Unassembled WGS sequence"/>
</dbReference>
<keyword evidence="2" id="KW-1185">Reference proteome</keyword>
<evidence type="ECO:0000313" key="1">
    <source>
        <dbReference type="EMBL" id="MDZ5761804.1"/>
    </source>
</evidence>
<proteinExistence type="predicted"/>
<protein>
    <submittedName>
        <fullName evidence="1">Uncharacterized protein</fullName>
    </submittedName>
</protein>
<reference evidence="1 2" key="1">
    <citation type="submission" date="2023-02" db="EMBL/GenBank/DDBJ databases">
        <title>Host association and intracellularity evolved multiple times independently in the Rickettsiales.</title>
        <authorList>
            <person name="Castelli M."/>
            <person name="Nardi T."/>
            <person name="Gammuto L."/>
            <person name="Bellinzona G."/>
            <person name="Sabaneyeva E."/>
            <person name="Potekhin A."/>
            <person name="Serra V."/>
            <person name="Petroni G."/>
            <person name="Sassera D."/>
        </authorList>
    </citation>
    <scope>NUCLEOTIDE SEQUENCE [LARGE SCALE GENOMIC DNA]</scope>
    <source>
        <strain evidence="1 2">BOD18</strain>
    </source>
</reference>